<accession>A0ABR2CSC9</accession>
<keyword evidence="2" id="KW-1185">Reference proteome</keyword>
<sequence length="124" mass="13880">MVLSAISAVKEFLHSHSMSVTALYYTREDGGSVIAGDDATWADEESSTWNTNNLRRWISLAGGEAWRSPHLHLDRWIKSAVQLPQQDTREALCAIFAVEKVRGSFIIVIAKWIYTSNVLCSHST</sequence>
<evidence type="ECO:0000313" key="1">
    <source>
        <dbReference type="EMBL" id="KAK8522676.1"/>
    </source>
</evidence>
<proteinExistence type="predicted"/>
<reference evidence="1 2" key="1">
    <citation type="journal article" date="2024" name="G3 (Bethesda)">
        <title>Genome assembly of Hibiscus sabdariffa L. provides insights into metabolisms of medicinal natural products.</title>
        <authorList>
            <person name="Kim T."/>
        </authorList>
    </citation>
    <scope>NUCLEOTIDE SEQUENCE [LARGE SCALE GENOMIC DNA]</scope>
    <source>
        <strain evidence="1">TK-2024</strain>
        <tissue evidence="1">Old leaves</tissue>
    </source>
</reference>
<name>A0ABR2CSC9_9ROSI</name>
<dbReference type="EMBL" id="JBBPBM010000045">
    <property type="protein sequence ID" value="KAK8522676.1"/>
    <property type="molecule type" value="Genomic_DNA"/>
</dbReference>
<protein>
    <submittedName>
        <fullName evidence="1">Uncharacterized protein</fullName>
    </submittedName>
</protein>
<gene>
    <name evidence="1" type="ORF">V6N12_056377</name>
</gene>
<dbReference type="Proteomes" id="UP001472677">
    <property type="component" value="Unassembled WGS sequence"/>
</dbReference>
<organism evidence="1 2">
    <name type="scientific">Hibiscus sabdariffa</name>
    <name type="common">roselle</name>
    <dbReference type="NCBI Taxonomy" id="183260"/>
    <lineage>
        <taxon>Eukaryota</taxon>
        <taxon>Viridiplantae</taxon>
        <taxon>Streptophyta</taxon>
        <taxon>Embryophyta</taxon>
        <taxon>Tracheophyta</taxon>
        <taxon>Spermatophyta</taxon>
        <taxon>Magnoliopsida</taxon>
        <taxon>eudicotyledons</taxon>
        <taxon>Gunneridae</taxon>
        <taxon>Pentapetalae</taxon>
        <taxon>rosids</taxon>
        <taxon>malvids</taxon>
        <taxon>Malvales</taxon>
        <taxon>Malvaceae</taxon>
        <taxon>Malvoideae</taxon>
        <taxon>Hibiscus</taxon>
    </lineage>
</organism>
<evidence type="ECO:0000313" key="2">
    <source>
        <dbReference type="Proteomes" id="UP001472677"/>
    </source>
</evidence>
<comment type="caution">
    <text evidence="1">The sequence shown here is derived from an EMBL/GenBank/DDBJ whole genome shotgun (WGS) entry which is preliminary data.</text>
</comment>